<dbReference type="Gene3D" id="3.40.50.620">
    <property type="entry name" value="HUPs"/>
    <property type="match status" value="1"/>
</dbReference>
<dbReference type="PANTHER" id="PTHR38657:SF1">
    <property type="entry name" value="SLR1343 PROTEIN"/>
    <property type="match status" value="1"/>
</dbReference>
<comment type="caution">
    <text evidence="2">The sequence shown here is derived from an EMBL/GenBank/DDBJ whole genome shotgun (WGS) entry which is preliminary data.</text>
</comment>
<keyword evidence="2" id="KW-0456">Lyase</keyword>
<dbReference type="InterPro" id="IPR036134">
    <property type="entry name" value="Crypto/Photolyase_FAD-like_sf"/>
</dbReference>
<name>A0A2S7I7Y2_9FLAO</name>
<dbReference type="AlphaFoldDB" id="A0A2S7I7Y2"/>
<evidence type="ECO:0000313" key="2">
    <source>
        <dbReference type="EMBL" id="PPZ92681.1"/>
    </source>
</evidence>
<dbReference type="EMBL" id="PTPZ01000001">
    <property type="protein sequence ID" value="PPZ92681.1"/>
    <property type="molecule type" value="Genomic_DNA"/>
</dbReference>
<dbReference type="SUPFAM" id="SSF48173">
    <property type="entry name" value="Cryptochrome/photolyase FAD-binding domain"/>
    <property type="match status" value="1"/>
</dbReference>
<protein>
    <submittedName>
        <fullName evidence="2">Cryptochrome/photolyase family protein</fullName>
    </submittedName>
</protein>
<dbReference type="PANTHER" id="PTHR38657">
    <property type="entry name" value="SLR1343 PROTEIN"/>
    <property type="match status" value="1"/>
</dbReference>
<dbReference type="GO" id="GO:0016829">
    <property type="term" value="F:lyase activity"/>
    <property type="evidence" value="ECO:0007669"/>
    <property type="project" value="UniProtKB-KW"/>
</dbReference>
<dbReference type="Pfam" id="PF03441">
    <property type="entry name" value="FAD_binding_7"/>
    <property type="match status" value="1"/>
</dbReference>
<dbReference type="Pfam" id="PF04244">
    <property type="entry name" value="DPRP"/>
    <property type="match status" value="1"/>
</dbReference>
<dbReference type="Gene3D" id="1.10.10.1710">
    <property type="entry name" value="Deoxyribodipyrimidine photolyase-related"/>
    <property type="match status" value="1"/>
</dbReference>
<dbReference type="Proteomes" id="UP000238565">
    <property type="component" value="Unassembled WGS sequence"/>
</dbReference>
<dbReference type="InterPro" id="IPR014729">
    <property type="entry name" value="Rossmann-like_a/b/a_fold"/>
</dbReference>
<dbReference type="InterPro" id="IPR007357">
    <property type="entry name" value="PhrB-like"/>
</dbReference>
<dbReference type="RefSeq" id="WP_104792487.1">
    <property type="nucleotide sequence ID" value="NZ_PTPZ01000001.1"/>
</dbReference>
<dbReference type="Gene3D" id="1.10.579.10">
    <property type="entry name" value="DNA Cyclobutane Dipyrimidine Photolyase, subunit A, domain 3"/>
    <property type="match status" value="1"/>
</dbReference>
<evidence type="ECO:0000313" key="3">
    <source>
        <dbReference type="Proteomes" id="UP000238565"/>
    </source>
</evidence>
<feature type="domain" description="Cryptochrome/DNA photolyase FAD-binding" evidence="1">
    <location>
        <begin position="302"/>
        <end position="397"/>
    </location>
</feature>
<sequence>MAEKPLKTAQLIFPHQLFQEISFLEKEIPVFLVEEFLFFKQYTFHQQKLAFHRATMKFYENFLLEKGFKVHYIESISELSDIRNLIGFLEQEGFEKIKIIDVCDDWLEKRILKTKLEVEIIENPSFINSKEDLKVYFQSKKHYHQTDFYKQQRISRNILLENGKPVGGKWTFDTENRKKYPKNKKSPSISFPQNNLFYEEAKVYVSENFGNHYGELTDYQIYPTTYSEAEIWLENFLENRFLEFGIYEDSIVEHEHFLHHSVLSPLMNIGFLTPNYIIEKSIEFAQKNEIPLNSLEGFIRQILGWREFIRGIYLYQGSFERTRNFWNHQRKIPKSFYDGTTGIAPIDKTIKKILKTGYAHHIERLMILANFMNLCEFHPNDVYQWFMEMFIDAYDWVMVPNVYGMSLFADGGIMSTKPYISGSNYLKKMSDYSTENWGEIWDALFWNFISKNQEFFRKNPRLNMMLITWNKMTEQQKELHLVRAQNFLEKLDQ</sequence>
<evidence type="ECO:0000259" key="1">
    <source>
        <dbReference type="Pfam" id="PF03441"/>
    </source>
</evidence>
<gene>
    <name evidence="2" type="ORF">C3729_01335</name>
</gene>
<dbReference type="Gene3D" id="1.25.40.80">
    <property type="match status" value="1"/>
</dbReference>
<dbReference type="InterPro" id="IPR052551">
    <property type="entry name" value="UV-DNA_repair_photolyase"/>
</dbReference>
<dbReference type="InterPro" id="IPR005101">
    <property type="entry name" value="Cryptochr/Photolyase_FAD-bd"/>
</dbReference>
<organism evidence="2 3">
    <name type="scientific">Cloacibacterium normanense</name>
    <dbReference type="NCBI Taxonomy" id="237258"/>
    <lineage>
        <taxon>Bacteria</taxon>
        <taxon>Pseudomonadati</taxon>
        <taxon>Bacteroidota</taxon>
        <taxon>Flavobacteriia</taxon>
        <taxon>Flavobacteriales</taxon>
        <taxon>Weeksellaceae</taxon>
    </lineage>
</organism>
<proteinExistence type="predicted"/>
<reference evidence="2 3" key="1">
    <citation type="submission" date="2018-02" db="EMBL/GenBank/DDBJ databases">
        <title>Draft genome sequence of bacterial isolates from marine environment.</title>
        <authorList>
            <person name="Singh S.K."/>
            <person name="Hill R."/>
            <person name="Major S."/>
            <person name="Cai H."/>
            <person name="Li Y."/>
        </authorList>
    </citation>
    <scope>NUCLEOTIDE SEQUENCE [LARGE SCALE GENOMIC DNA]</scope>
    <source>
        <strain evidence="2 3">IMET F</strain>
    </source>
</reference>
<accession>A0A2S7I7Y2</accession>